<evidence type="ECO:0000313" key="7">
    <source>
        <dbReference type="Proteomes" id="UP001289135"/>
    </source>
</evidence>
<dbReference type="PANTHER" id="PTHR14413:SF16">
    <property type="entry name" value="LARGE RIBOSOMAL SUBUNIT PROTEIN BL17M"/>
    <property type="match status" value="1"/>
</dbReference>
<dbReference type="Pfam" id="PF01196">
    <property type="entry name" value="Ribosomal_L17"/>
    <property type="match status" value="1"/>
</dbReference>
<proteinExistence type="inferred from homology"/>
<dbReference type="RefSeq" id="WP_322498990.1">
    <property type="nucleotide sequence ID" value="NZ_JARGYU010000003.1"/>
</dbReference>
<dbReference type="NCBIfam" id="TIGR00059">
    <property type="entry name" value="L17"/>
    <property type="match status" value="1"/>
</dbReference>
<comment type="subunit">
    <text evidence="4">Part of the 50S ribosomal subunit. Contacts protein L32.</text>
</comment>
<dbReference type="InterPro" id="IPR000456">
    <property type="entry name" value="Ribosomal_bL17"/>
</dbReference>
<dbReference type="Proteomes" id="UP001289135">
    <property type="component" value="Unassembled WGS sequence"/>
</dbReference>
<dbReference type="GO" id="GO:0003735">
    <property type="term" value="F:structural constituent of ribosome"/>
    <property type="evidence" value="ECO:0007669"/>
    <property type="project" value="InterPro"/>
</dbReference>
<evidence type="ECO:0000256" key="1">
    <source>
        <dbReference type="ARBA" id="ARBA00008777"/>
    </source>
</evidence>
<evidence type="ECO:0000256" key="2">
    <source>
        <dbReference type="ARBA" id="ARBA00022980"/>
    </source>
</evidence>
<evidence type="ECO:0000256" key="4">
    <source>
        <dbReference type="HAMAP-Rule" id="MF_01368"/>
    </source>
</evidence>
<keyword evidence="3 4" id="KW-0687">Ribonucleoprotein</keyword>
<dbReference type="PROSITE" id="PS01167">
    <property type="entry name" value="RIBOSOMAL_L17"/>
    <property type="match status" value="1"/>
</dbReference>
<dbReference type="PANTHER" id="PTHR14413">
    <property type="entry name" value="RIBOSOMAL PROTEIN L17"/>
    <property type="match status" value="1"/>
</dbReference>
<evidence type="ECO:0000256" key="5">
    <source>
        <dbReference type="RuleBase" id="RU000660"/>
    </source>
</evidence>
<dbReference type="AlphaFoldDB" id="A0AAE5AHY8"/>
<dbReference type="SUPFAM" id="SSF64263">
    <property type="entry name" value="Prokaryotic ribosomal protein L17"/>
    <property type="match status" value="1"/>
</dbReference>
<evidence type="ECO:0000313" key="6">
    <source>
        <dbReference type="EMBL" id="MDZ5761566.1"/>
    </source>
</evidence>
<keyword evidence="2 4" id="KW-0689">Ribosomal protein</keyword>
<protein>
    <recommendedName>
        <fullName evidence="4">Large ribosomal subunit protein bL17</fullName>
    </recommendedName>
</protein>
<name>A0AAE5AHY8_9RICK</name>
<organism evidence="6 7">
    <name type="scientific">Lyticum sinuosum</name>
    <dbReference type="NCBI Taxonomy" id="1332059"/>
    <lineage>
        <taxon>Bacteria</taxon>
        <taxon>Pseudomonadati</taxon>
        <taxon>Pseudomonadota</taxon>
        <taxon>Alphaproteobacteria</taxon>
        <taxon>Rickettsiales</taxon>
        <taxon>Lyticum</taxon>
    </lineage>
</organism>
<keyword evidence="7" id="KW-1185">Reference proteome</keyword>
<comment type="similarity">
    <text evidence="1 4 5">Belongs to the bacterial ribosomal protein bL17 family.</text>
</comment>
<gene>
    <name evidence="4" type="primary">rplQ</name>
    <name evidence="6" type="ORF">Lyticum_00751</name>
</gene>
<dbReference type="Gene3D" id="3.90.1030.10">
    <property type="entry name" value="Ribosomal protein L17"/>
    <property type="match status" value="1"/>
</dbReference>
<dbReference type="GO" id="GO:0022625">
    <property type="term" value="C:cytosolic large ribosomal subunit"/>
    <property type="evidence" value="ECO:0007669"/>
    <property type="project" value="TreeGrafter"/>
</dbReference>
<dbReference type="EMBL" id="JARGYU010000003">
    <property type="protein sequence ID" value="MDZ5761566.1"/>
    <property type="molecule type" value="Genomic_DNA"/>
</dbReference>
<sequence length="128" mass="14655">MTNRHKNTKFGRKSGHRKALIRNLAKAIIQHRRIETTLIKAKDIRGTVERLVTIAKRGTLHSYRTIISRLGNDSKIAKILYDEIAPIYKKRPGGYLRIMRHGFRTGDSAPMAIIEFIGYDPDTRSIKA</sequence>
<dbReference type="HAMAP" id="MF_01368">
    <property type="entry name" value="Ribosomal_bL17"/>
    <property type="match status" value="1"/>
</dbReference>
<dbReference type="GO" id="GO:0006412">
    <property type="term" value="P:translation"/>
    <property type="evidence" value="ECO:0007669"/>
    <property type="project" value="UniProtKB-UniRule"/>
</dbReference>
<evidence type="ECO:0000256" key="3">
    <source>
        <dbReference type="ARBA" id="ARBA00023274"/>
    </source>
</evidence>
<reference evidence="6" key="1">
    <citation type="submission" date="2023-02" db="EMBL/GenBank/DDBJ databases">
        <title>Host association and intracellularity evolved multiple times independently in the Rickettsiales.</title>
        <authorList>
            <person name="Castelli M."/>
            <person name="Nardi T."/>
            <person name="Gammuto L."/>
            <person name="Bellinzona G."/>
            <person name="Sabaneyeva E."/>
            <person name="Potekhin A."/>
            <person name="Serra V."/>
            <person name="Petroni G."/>
            <person name="Sassera D."/>
        </authorList>
    </citation>
    <scope>NUCLEOTIDE SEQUENCE</scope>
    <source>
        <strain evidence="6">USBL-36I1</strain>
    </source>
</reference>
<comment type="caution">
    <text evidence="6">The sequence shown here is derived from an EMBL/GenBank/DDBJ whole genome shotgun (WGS) entry which is preliminary data.</text>
</comment>
<dbReference type="InterPro" id="IPR036373">
    <property type="entry name" value="Ribosomal_bL17_sf"/>
</dbReference>
<dbReference type="InterPro" id="IPR047859">
    <property type="entry name" value="Ribosomal_bL17_CS"/>
</dbReference>
<accession>A0AAE5AHY8</accession>